<organism evidence="1 2">
    <name type="scientific">Mannheimia granulomatis</name>
    <dbReference type="NCBI Taxonomy" id="85402"/>
    <lineage>
        <taxon>Bacteria</taxon>
        <taxon>Pseudomonadati</taxon>
        <taxon>Pseudomonadota</taxon>
        <taxon>Gammaproteobacteria</taxon>
        <taxon>Pasteurellales</taxon>
        <taxon>Pasteurellaceae</taxon>
        <taxon>Mannheimia</taxon>
    </lineage>
</organism>
<evidence type="ECO:0000313" key="1">
    <source>
        <dbReference type="EMBL" id="QIM67071.1"/>
    </source>
</evidence>
<dbReference type="AlphaFoldDB" id="A0A6G8JIY9"/>
<name>A0A6G8JIY9_9PAST</name>
<dbReference type="InterPro" id="IPR043504">
    <property type="entry name" value="Peptidase_S1_PA_chymotrypsin"/>
</dbReference>
<dbReference type="SUPFAM" id="SSF50494">
    <property type="entry name" value="Trypsin-like serine proteases"/>
    <property type="match status" value="1"/>
</dbReference>
<sequence length="288" mass="32520">MKLDTIASQLYFTTVKIETFSEAGYGSGTGFIFDYSSNPEKTALFLVTNRHVVENTQRGKILFHIIDDNDKGEEAPLDKGFYLEIPDWSSIWFYHPDNDIDIAICPFLPIIENVKKDFNQTLFFKAISRETIPEQEHLNSLDVVENITFVGYPNGMWDSVHHLPILRKGTTASPLQIDFEKKPIFLIDASVFGGSSGSPLFLMDNGVYADKNGGAVIGSRFYFLGIVSAVYFRTQMNSVEAREIPTALVPIVSNQEMIDLGVVLKSRMIIETIDLFKEKITNNNPWAW</sequence>
<dbReference type="Pfam" id="PF13365">
    <property type="entry name" value="Trypsin_2"/>
    <property type="match status" value="1"/>
</dbReference>
<evidence type="ECO:0008006" key="3">
    <source>
        <dbReference type="Google" id="ProtNLM"/>
    </source>
</evidence>
<evidence type="ECO:0000313" key="2">
    <source>
        <dbReference type="Proteomes" id="UP000501366"/>
    </source>
</evidence>
<dbReference type="Gene3D" id="2.40.10.10">
    <property type="entry name" value="Trypsin-like serine proteases"/>
    <property type="match status" value="2"/>
</dbReference>
<dbReference type="InterPro" id="IPR009003">
    <property type="entry name" value="Peptidase_S1_PA"/>
</dbReference>
<dbReference type="KEGG" id="mgra:A4G16_06635"/>
<proteinExistence type="predicted"/>
<accession>A0A6G8JIY9</accession>
<reference evidence="1 2" key="1">
    <citation type="submission" date="2016-03" db="EMBL/GenBank/DDBJ databases">
        <authorList>
            <person name="Bojesen A.M."/>
            <person name="Planet P."/>
            <person name="Hansen M.J."/>
        </authorList>
    </citation>
    <scope>NUCLEOTIDE SEQUENCE [LARGE SCALE GENOMIC DNA]</scope>
    <source>
        <strain evidence="1 2">B 234/94</strain>
    </source>
</reference>
<dbReference type="Proteomes" id="UP000501366">
    <property type="component" value="Chromosome"/>
</dbReference>
<dbReference type="EMBL" id="CP015030">
    <property type="protein sequence ID" value="QIM67071.1"/>
    <property type="molecule type" value="Genomic_DNA"/>
</dbReference>
<protein>
    <recommendedName>
        <fullName evidence="3">Serine protease</fullName>
    </recommendedName>
</protein>
<dbReference type="RefSeq" id="WP_165889244.1">
    <property type="nucleotide sequence ID" value="NZ_CP015030.1"/>
</dbReference>
<gene>
    <name evidence="1" type="ORF">A4G16_06635</name>
</gene>